<dbReference type="OrthoDB" id="9808686at2"/>
<evidence type="ECO:0000259" key="9">
    <source>
        <dbReference type="PROSITE" id="PS51012"/>
    </source>
</evidence>
<feature type="transmembrane region" description="Helical" evidence="8">
    <location>
        <begin position="221"/>
        <end position="245"/>
    </location>
</feature>
<dbReference type="RefSeq" id="WP_121839590.1">
    <property type="nucleotide sequence ID" value="NZ_ML014793.1"/>
</dbReference>
<dbReference type="Gene3D" id="3.40.1710.10">
    <property type="entry name" value="abc type-2 transporter like domain"/>
    <property type="match status" value="1"/>
</dbReference>
<evidence type="ECO:0000256" key="5">
    <source>
        <dbReference type="ARBA" id="ARBA00022692"/>
    </source>
</evidence>
<accession>A0A3L8PXB0</accession>
<evidence type="ECO:0000256" key="4">
    <source>
        <dbReference type="ARBA" id="ARBA00022475"/>
    </source>
</evidence>
<comment type="similarity">
    <text evidence="2 8">Belongs to the ABC-2 integral membrane protein family.</text>
</comment>
<dbReference type="PANTHER" id="PTHR30294">
    <property type="entry name" value="MEMBRANE COMPONENT OF ABC TRANSPORTER YHHJ-RELATED"/>
    <property type="match status" value="1"/>
</dbReference>
<feature type="domain" description="ABC transmembrane type-2" evidence="9">
    <location>
        <begin position="126"/>
        <end position="364"/>
    </location>
</feature>
<reference evidence="10 11" key="1">
    <citation type="submission" date="2018-09" db="EMBL/GenBank/DDBJ databases">
        <title>Phylogeny of the Shewanellaceae, and recommendation for two new genera, Pseudoshewanella and Parashewanella.</title>
        <authorList>
            <person name="Wang G."/>
        </authorList>
    </citation>
    <scope>NUCLEOTIDE SEQUENCE [LARGE SCALE GENOMIC DNA]</scope>
    <source>
        <strain evidence="10 11">C51</strain>
    </source>
</reference>
<dbReference type="PRINTS" id="PR00164">
    <property type="entry name" value="ABC2TRNSPORT"/>
</dbReference>
<gene>
    <name evidence="10" type="ORF">D5018_13840</name>
</gene>
<keyword evidence="5 8" id="KW-0812">Transmembrane</keyword>
<feature type="transmembrane region" description="Helical" evidence="8">
    <location>
        <begin position="343"/>
        <end position="361"/>
    </location>
</feature>
<proteinExistence type="inferred from homology"/>
<evidence type="ECO:0000256" key="2">
    <source>
        <dbReference type="ARBA" id="ARBA00007783"/>
    </source>
</evidence>
<feature type="transmembrane region" description="Helical" evidence="8">
    <location>
        <begin position="285"/>
        <end position="303"/>
    </location>
</feature>
<feature type="transmembrane region" description="Helical" evidence="8">
    <location>
        <begin position="251"/>
        <end position="273"/>
    </location>
</feature>
<name>A0A3L8PXB0_9GAMM</name>
<feature type="transmembrane region" description="Helical" evidence="8">
    <location>
        <begin position="173"/>
        <end position="195"/>
    </location>
</feature>
<dbReference type="GO" id="GO:0140359">
    <property type="term" value="F:ABC-type transporter activity"/>
    <property type="evidence" value="ECO:0007669"/>
    <property type="project" value="InterPro"/>
</dbReference>
<evidence type="ECO:0000256" key="6">
    <source>
        <dbReference type="ARBA" id="ARBA00022989"/>
    </source>
</evidence>
<feature type="transmembrane region" description="Helical" evidence="8">
    <location>
        <begin position="23"/>
        <end position="42"/>
    </location>
</feature>
<evidence type="ECO:0000313" key="11">
    <source>
        <dbReference type="Proteomes" id="UP000281474"/>
    </source>
</evidence>
<dbReference type="PROSITE" id="PS51012">
    <property type="entry name" value="ABC_TM2"/>
    <property type="match status" value="1"/>
</dbReference>
<dbReference type="InterPro" id="IPR013525">
    <property type="entry name" value="ABC2_TM"/>
</dbReference>
<comment type="caution">
    <text evidence="10">The sequence shown here is derived from an EMBL/GenBank/DDBJ whole genome shotgun (WGS) entry which is preliminary data.</text>
</comment>
<dbReference type="AlphaFoldDB" id="A0A3L8PXB0"/>
<dbReference type="Proteomes" id="UP000281474">
    <property type="component" value="Unassembled WGS sequence"/>
</dbReference>
<dbReference type="InterPro" id="IPR047817">
    <property type="entry name" value="ABC2_TM_bact-type"/>
</dbReference>
<comment type="subcellular location">
    <subcellularLocation>
        <location evidence="8">Cell inner membrane</location>
        <topology evidence="8">Multi-pass membrane protein</topology>
    </subcellularLocation>
    <subcellularLocation>
        <location evidence="1">Cell membrane</location>
        <topology evidence="1">Multi-pass membrane protein</topology>
    </subcellularLocation>
</comment>
<evidence type="ECO:0000313" key="10">
    <source>
        <dbReference type="EMBL" id="RLV59088.1"/>
    </source>
</evidence>
<dbReference type="InterPro" id="IPR051449">
    <property type="entry name" value="ABC-2_transporter_component"/>
</dbReference>
<organism evidence="10 11">
    <name type="scientific">Parashewanella curva</name>
    <dbReference type="NCBI Taxonomy" id="2338552"/>
    <lineage>
        <taxon>Bacteria</taxon>
        <taxon>Pseudomonadati</taxon>
        <taxon>Pseudomonadota</taxon>
        <taxon>Gammaproteobacteria</taxon>
        <taxon>Alteromonadales</taxon>
        <taxon>Shewanellaceae</taxon>
        <taxon>Parashewanella</taxon>
    </lineage>
</organism>
<evidence type="ECO:0000256" key="1">
    <source>
        <dbReference type="ARBA" id="ARBA00004651"/>
    </source>
</evidence>
<keyword evidence="3 8" id="KW-0813">Transport</keyword>
<keyword evidence="4 8" id="KW-1003">Cell membrane</keyword>
<sequence>MKSRQRIFAMIIKEFRQLMRDRITLSMTVMIPLFQLLLYGYAINTQVRHIPIGVVDQSQSAFGRLLVESVKATQIPKLKAAYPTVVQAQKALKQGRVQAVLILPKDLTQRAAQGRVLGQWLVDGSDTLVSGAIKSLQTMPLTDFDIPIRKAPPAKTFEVAILYNPSQRSAVSIVPGISGIILTMTMIMFTSSAIVRERERGNLELLITTPIQPLELMVAKIIPYILIGLVQVSIILGVGHLLFNVPINGSILQILLVTLCFISASLTLGLLLSTIAKTQMQSMQMTVFILLPSILLSGFVFSYDAMPKAAQWIAEVLPATHFMRMIRGVILRGANMLDMWPDTLWMLGFTVIGICVAAKRFSKSLD</sequence>
<dbReference type="Pfam" id="PF12698">
    <property type="entry name" value="ABC2_membrane_3"/>
    <property type="match status" value="1"/>
</dbReference>
<dbReference type="InterPro" id="IPR000412">
    <property type="entry name" value="ABC_2_transport"/>
</dbReference>
<keyword evidence="11" id="KW-1185">Reference proteome</keyword>
<evidence type="ECO:0000256" key="3">
    <source>
        <dbReference type="ARBA" id="ARBA00022448"/>
    </source>
</evidence>
<keyword evidence="6 8" id="KW-1133">Transmembrane helix</keyword>
<dbReference type="EMBL" id="QZEI01000044">
    <property type="protein sequence ID" value="RLV59088.1"/>
    <property type="molecule type" value="Genomic_DNA"/>
</dbReference>
<keyword evidence="7 8" id="KW-0472">Membrane</keyword>
<evidence type="ECO:0000256" key="8">
    <source>
        <dbReference type="RuleBase" id="RU361157"/>
    </source>
</evidence>
<dbReference type="GO" id="GO:0043190">
    <property type="term" value="C:ATP-binding cassette (ABC) transporter complex"/>
    <property type="evidence" value="ECO:0007669"/>
    <property type="project" value="InterPro"/>
</dbReference>
<protein>
    <recommendedName>
        <fullName evidence="8">Transport permease protein</fullName>
    </recommendedName>
</protein>
<dbReference type="PANTHER" id="PTHR30294:SF29">
    <property type="entry name" value="MULTIDRUG ABC TRANSPORTER PERMEASE YBHS-RELATED"/>
    <property type="match status" value="1"/>
</dbReference>
<evidence type="ECO:0000256" key="7">
    <source>
        <dbReference type="ARBA" id="ARBA00023136"/>
    </source>
</evidence>